<name>A0AAC8W1A6_9PROT</name>
<accession>A0AAC8W1A6</accession>
<dbReference type="AlphaFoldDB" id="A0AAC8W1A6"/>
<keyword evidence="2" id="KW-1185">Reference proteome</keyword>
<proteinExistence type="predicted"/>
<sequence length="71" mass="8693">MFKDMKRARRRQDWARMVARARRFYPDQDIPQQLADNLAVCSCWMCGNPRRWHGELTMQEIRQDSNDRYSE</sequence>
<reference evidence="2" key="1">
    <citation type="submission" date="2015-12" db="EMBL/GenBank/DDBJ databases">
        <title>Complete Genome Sequence of Azospirillum thiophilum BV-S.</title>
        <authorList>
            <person name="Fomenkov A."/>
            <person name="Vincze T."/>
            <person name="Grabovich M."/>
            <person name="Dubinina G."/>
            <person name="Orlova M."/>
            <person name="Belousova E."/>
            <person name="Roberts R.J."/>
        </authorList>
    </citation>
    <scope>NUCLEOTIDE SEQUENCE [LARGE SCALE GENOMIC DNA]</scope>
    <source>
        <strain evidence="2">BV-S</strain>
    </source>
</reference>
<dbReference type="Proteomes" id="UP000069935">
    <property type="component" value="Chromosome 3"/>
</dbReference>
<evidence type="ECO:0000313" key="1">
    <source>
        <dbReference type="EMBL" id="ALG73248.1"/>
    </source>
</evidence>
<organism evidence="1 2">
    <name type="scientific">Azospirillum thiophilum</name>
    <dbReference type="NCBI Taxonomy" id="528244"/>
    <lineage>
        <taxon>Bacteria</taxon>
        <taxon>Pseudomonadati</taxon>
        <taxon>Pseudomonadota</taxon>
        <taxon>Alphaproteobacteria</taxon>
        <taxon>Rhodospirillales</taxon>
        <taxon>Azospirillaceae</taxon>
        <taxon>Azospirillum</taxon>
    </lineage>
</organism>
<evidence type="ECO:0000313" key="2">
    <source>
        <dbReference type="Proteomes" id="UP000069935"/>
    </source>
</evidence>
<gene>
    <name evidence="1" type="ORF">AL072_19375</name>
</gene>
<dbReference type="EMBL" id="CP012403">
    <property type="protein sequence ID" value="ALG73248.1"/>
    <property type="molecule type" value="Genomic_DNA"/>
</dbReference>
<dbReference type="KEGG" id="ati:AL072_19375"/>
<protein>
    <submittedName>
        <fullName evidence="1">Uncharacterized protein</fullName>
    </submittedName>
</protein>
<reference evidence="1 2" key="2">
    <citation type="journal article" date="2016" name="Genome Announc.">
        <title>Complete Genome Sequence of a Strain of Azospirillum thiophilum Isolated from a Sulfide Spring.</title>
        <authorList>
            <person name="Fomenkov A."/>
            <person name="Vincze T."/>
            <person name="Grabovich M."/>
            <person name="Anton B.P."/>
            <person name="Dubinina G."/>
            <person name="Orlova M."/>
            <person name="Belousova E."/>
            <person name="Roberts R.J."/>
        </authorList>
    </citation>
    <scope>NUCLEOTIDE SEQUENCE [LARGE SCALE GENOMIC DNA]</scope>
    <source>
        <strain evidence="1 2">BV-S</strain>
    </source>
</reference>